<accession>A0A1C3TYI8</accession>
<proteinExistence type="predicted"/>
<keyword evidence="3" id="KW-1185">Reference proteome</keyword>
<organism evidence="2 3">
    <name type="scientific">Bradyrhizobium shewense</name>
    <dbReference type="NCBI Taxonomy" id="1761772"/>
    <lineage>
        <taxon>Bacteria</taxon>
        <taxon>Pseudomonadati</taxon>
        <taxon>Pseudomonadota</taxon>
        <taxon>Alphaproteobacteria</taxon>
        <taxon>Hyphomicrobiales</taxon>
        <taxon>Nitrobacteraceae</taxon>
        <taxon>Bradyrhizobium</taxon>
    </lineage>
</organism>
<gene>
    <name evidence="2" type="ORF">GA0061098_1001123</name>
</gene>
<sequence length="65" mass="7474">MRNDKSKLNRRRISPRWEPQQGPQSLPKEDGEREVAIGPYPTEGRVKRGTNVLRATSEPELLFNS</sequence>
<dbReference type="AlphaFoldDB" id="A0A1C3TYI8"/>
<reference evidence="3" key="1">
    <citation type="submission" date="2016-08" db="EMBL/GenBank/DDBJ databases">
        <authorList>
            <person name="Varghese N."/>
            <person name="Submissions Spin"/>
        </authorList>
    </citation>
    <scope>NUCLEOTIDE SEQUENCE [LARGE SCALE GENOMIC DNA]</scope>
    <source>
        <strain evidence="3">ERR11</strain>
    </source>
</reference>
<feature type="region of interest" description="Disordered" evidence="1">
    <location>
        <begin position="1"/>
        <end position="47"/>
    </location>
</feature>
<dbReference type="Proteomes" id="UP000199184">
    <property type="component" value="Unassembled WGS sequence"/>
</dbReference>
<dbReference type="EMBL" id="FMAI01000001">
    <property type="protein sequence ID" value="SCB08291.1"/>
    <property type="molecule type" value="Genomic_DNA"/>
</dbReference>
<name>A0A1C3TYI8_9BRAD</name>
<evidence type="ECO:0000313" key="3">
    <source>
        <dbReference type="Proteomes" id="UP000199184"/>
    </source>
</evidence>
<protein>
    <submittedName>
        <fullName evidence="2">Uncharacterized protein</fullName>
    </submittedName>
</protein>
<evidence type="ECO:0000313" key="2">
    <source>
        <dbReference type="EMBL" id="SCB08291.1"/>
    </source>
</evidence>
<evidence type="ECO:0000256" key="1">
    <source>
        <dbReference type="SAM" id="MobiDB-lite"/>
    </source>
</evidence>